<protein>
    <submittedName>
        <fullName evidence="1">Uncharacterized protein</fullName>
    </submittedName>
</protein>
<dbReference type="RefSeq" id="YP_009134201.1">
    <property type="nucleotide sequence ID" value="NC_026926.1"/>
</dbReference>
<reference evidence="1 2" key="1">
    <citation type="submission" date="2013-12" db="EMBL/GenBank/DDBJ databases">
        <title>Ecological redundancy of diverse viral populations within a natural community.</title>
        <authorList>
            <person name="Gregory A.C."/>
            <person name="LaButti K."/>
            <person name="Copeland A."/>
            <person name="Woyke T."/>
            <person name="Sullivan M.B."/>
        </authorList>
    </citation>
    <scope>NUCLEOTIDE SEQUENCE [LARGE SCALE GENOMIC DNA]</scope>
    <source>
        <strain evidence="1">Syn7803US103</strain>
    </source>
</reference>
<dbReference type="Proteomes" id="UP000033008">
    <property type="component" value="Segment"/>
</dbReference>
<proteinExistence type="predicted"/>
<accession>A0A0E3FCY8</accession>
<dbReference type="OrthoDB" id="27798at10239"/>
<evidence type="ECO:0000313" key="1">
    <source>
        <dbReference type="EMBL" id="AIX24114.1"/>
    </source>
</evidence>
<gene>
    <name evidence="1" type="ORF">Syn7803US103_219</name>
</gene>
<dbReference type="EMBL" id="KJ019069">
    <property type="protein sequence ID" value="AIX24114.1"/>
    <property type="molecule type" value="Genomic_DNA"/>
</dbReference>
<evidence type="ECO:0000313" key="2">
    <source>
        <dbReference type="Proteomes" id="UP000033008"/>
    </source>
</evidence>
<dbReference type="KEGG" id="vg:24171397"/>
<name>A0A0E3FCY8_9CAUD</name>
<sequence length="33" mass="3839">MRANENISDAFKVELIETVKESTPECYPWDAHD</sequence>
<dbReference type="GeneID" id="24171397"/>
<organism evidence="1 2">
    <name type="scientific">Synechococcus phage ACG-2014j</name>
    <dbReference type="NCBI Taxonomy" id="1493514"/>
    <lineage>
        <taxon>Viruses</taxon>
        <taxon>Duplodnaviria</taxon>
        <taxon>Heunggongvirae</taxon>
        <taxon>Uroviricota</taxon>
        <taxon>Caudoviricetes</taxon>
        <taxon>Pantevenvirales</taxon>
        <taxon>Kyanoviridae</taxon>
        <taxon>Potamoivirus</taxon>
        <taxon>Potamoivirus tusconj</taxon>
    </lineage>
</organism>